<dbReference type="InterPro" id="IPR001910">
    <property type="entry name" value="Inosine/uridine_hydrolase_dom"/>
</dbReference>
<dbReference type="AlphaFoldDB" id="A0A6J4P8Z1"/>
<sequence length="311" mass="32807">MSPVPVILDVDPGHDDALALMLACGAPELEVRAVTTVAGNVPLEKTTRNALRILSLIGRGDVPVGVGAETPLARPLHTAENIHGESGLDGPELAEPTFAPDGRGAVRLMADLVEASAEPVTLVPTGPLTNVATFLEEHPRLKDNVSRIVLMGGSIGLGNTTPAAEFNIYVDPEAASMVFGSELPVTMVGLDVTRKATAGQEEVRRLRNLGRVGEVAAELATFSAGKDRRVYGFGGPPIHDAVAVAAVVEPGIMKTCSMRVEVERDSELTRGETVCDLHGVWGRPPNAQVGLELDRAAFFEIMYRSLGKLVA</sequence>
<dbReference type="Gene3D" id="3.90.245.10">
    <property type="entry name" value="Ribonucleoside hydrolase-like"/>
    <property type="match status" value="1"/>
</dbReference>
<feature type="domain" description="Inosine/uridine-preferring nucleoside hydrolase" evidence="3">
    <location>
        <begin position="6"/>
        <end position="300"/>
    </location>
</feature>
<keyword evidence="2 4" id="KW-0326">Glycosidase</keyword>
<evidence type="ECO:0000256" key="1">
    <source>
        <dbReference type="ARBA" id="ARBA00022801"/>
    </source>
</evidence>
<dbReference type="InterPro" id="IPR023186">
    <property type="entry name" value="IUNH"/>
</dbReference>
<dbReference type="EMBL" id="CADCVB010000017">
    <property type="protein sequence ID" value="CAA9409234.1"/>
    <property type="molecule type" value="Genomic_DNA"/>
</dbReference>
<dbReference type="PANTHER" id="PTHR12304:SF4">
    <property type="entry name" value="URIDINE NUCLEOSIDASE"/>
    <property type="match status" value="1"/>
</dbReference>
<evidence type="ECO:0000256" key="2">
    <source>
        <dbReference type="ARBA" id="ARBA00023295"/>
    </source>
</evidence>
<protein>
    <submittedName>
        <fullName evidence="4">Inosine-uridine preferring nucleoside hydrolase</fullName>
        <ecNumber evidence="4">3.2.2.1</ecNumber>
    </submittedName>
</protein>
<dbReference type="GO" id="GO:0005829">
    <property type="term" value="C:cytosol"/>
    <property type="evidence" value="ECO:0007669"/>
    <property type="project" value="TreeGrafter"/>
</dbReference>
<reference evidence="4" key="1">
    <citation type="submission" date="2020-02" db="EMBL/GenBank/DDBJ databases">
        <authorList>
            <person name="Meier V. D."/>
        </authorList>
    </citation>
    <scope>NUCLEOTIDE SEQUENCE</scope>
    <source>
        <strain evidence="4">AVDCRST_MAG78</strain>
    </source>
</reference>
<dbReference type="Pfam" id="PF01156">
    <property type="entry name" value="IU_nuc_hydro"/>
    <property type="match status" value="1"/>
</dbReference>
<evidence type="ECO:0000259" key="3">
    <source>
        <dbReference type="Pfam" id="PF01156"/>
    </source>
</evidence>
<keyword evidence="1 4" id="KW-0378">Hydrolase</keyword>
<name>A0A6J4P8Z1_9ACTN</name>
<dbReference type="GO" id="GO:0008477">
    <property type="term" value="F:purine nucleosidase activity"/>
    <property type="evidence" value="ECO:0007669"/>
    <property type="project" value="UniProtKB-EC"/>
</dbReference>
<dbReference type="InterPro" id="IPR036452">
    <property type="entry name" value="Ribo_hydro-like"/>
</dbReference>
<dbReference type="EC" id="3.2.2.1" evidence="4"/>
<proteinExistence type="predicted"/>
<dbReference type="CDD" id="cd02651">
    <property type="entry name" value="nuc_hydro_IU_UC_XIUA"/>
    <property type="match status" value="1"/>
</dbReference>
<dbReference type="SUPFAM" id="SSF53590">
    <property type="entry name" value="Nucleoside hydrolase"/>
    <property type="match status" value="1"/>
</dbReference>
<dbReference type="PANTHER" id="PTHR12304">
    <property type="entry name" value="INOSINE-URIDINE PREFERRING NUCLEOSIDE HYDROLASE"/>
    <property type="match status" value="1"/>
</dbReference>
<organism evidence="4">
    <name type="scientific">uncultured Rubrobacteraceae bacterium</name>
    <dbReference type="NCBI Taxonomy" id="349277"/>
    <lineage>
        <taxon>Bacteria</taxon>
        <taxon>Bacillati</taxon>
        <taxon>Actinomycetota</taxon>
        <taxon>Rubrobacteria</taxon>
        <taxon>Rubrobacterales</taxon>
        <taxon>Rubrobacteraceae</taxon>
        <taxon>environmental samples</taxon>
    </lineage>
</organism>
<evidence type="ECO:0000313" key="4">
    <source>
        <dbReference type="EMBL" id="CAA9409234.1"/>
    </source>
</evidence>
<accession>A0A6J4P8Z1</accession>
<dbReference type="GO" id="GO:0006152">
    <property type="term" value="P:purine nucleoside catabolic process"/>
    <property type="evidence" value="ECO:0007669"/>
    <property type="project" value="TreeGrafter"/>
</dbReference>
<gene>
    <name evidence="4" type="ORF">AVDCRST_MAG78-288</name>
</gene>